<accession>A0A2V5K8F6</accession>
<feature type="region of interest" description="Disordered" evidence="1">
    <location>
        <begin position="27"/>
        <end position="46"/>
    </location>
</feature>
<dbReference type="Gene3D" id="3.40.190.10">
    <property type="entry name" value="Periplasmic binding protein-like II"/>
    <property type="match status" value="2"/>
</dbReference>
<evidence type="ECO:0000256" key="2">
    <source>
        <dbReference type="SAM" id="SignalP"/>
    </source>
</evidence>
<dbReference type="OrthoDB" id="2649544at2"/>
<dbReference type="AlphaFoldDB" id="A0A2V5K8F6"/>
<dbReference type="SUPFAM" id="SSF53850">
    <property type="entry name" value="Periplasmic binding protein-like II"/>
    <property type="match status" value="1"/>
</dbReference>
<feature type="chain" id="PRO_5039099848" evidence="2">
    <location>
        <begin position="23"/>
        <end position="535"/>
    </location>
</feature>
<proteinExistence type="predicted"/>
<evidence type="ECO:0000256" key="1">
    <source>
        <dbReference type="SAM" id="MobiDB-lite"/>
    </source>
</evidence>
<name>A0A2V5K8F6_9BACL</name>
<protein>
    <submittedName>
        <fullName evidence="3">ABC transporter substrate-binding protein</fullName>
    </submittedName>
</protein>
<reference evidence="3 4" key="1">
    <citation type="submission" date="2018-05" db="EMBL/GenBank/DDBJ databases">
        <title>Paenibacillus flagellatus sp. nov., isolated from selenium mineral soil.</title>
        <authorList>
            <person name="Dai X."/>
        </authorList>
    </citation>
    <scope>NUCLEOTIDE SEQUENCE [LARGE SCALE GENOMIC DNA]</scope>
    <source>
        <strain evidence="3 4">DXL2</strain>
    </source>
</reference>
<keyword evidence="4" id="KW-1185">Reference proteome</keyword>
<dbReference type="PANTHER" id="PTHR43649">
    <property type="entry name" value="ARABINOSE-BINDING PROTEIN-RELATED"/>
    <property type="match status" value="1"/>
</dbReference>
<dbReference type="PROSITE" id="PS51257">
    <property type="entry name" value="PROKAR_LIPOPROTEIN"/>
    <property type="match status" value="1"/>
</dbReference>
<organism evidence="3 4">
    <name type="scientific">Paenibacillus flagellatus</name>
    <dbReference type="NCBI Taxonomy" id="2211139"/>
    <lineage>
        <taxon>Bacteria</taxon>
        <taxon>Bacillati</taxon>
        <taxon>Bacillota</taxon>
        <taxon>Bacilli</taxon>
        <taxon>Bacillales</taxon>
        <taxon>Paenibacillaceae</taxon>
        <taxon>Paenibacillus</taxon>
    </lineage>
</organism>
<gene>
    <name evidence="3" type="ORF">DLM86_08750</name>
</gene>
<dbReference type="PANTHER" id="PTHR43649:SF17">
    <property type="entry name" value="ABC TRANSPORTER SOLUTE BINDING PROTEIN-SUGAR TRANSPORT"/>
    <property type="match status" value="1"/>
</dbReference>
<dbReference type="InterPro" id="IPR050490">
    <property type="entry name" value="Bact_solute-bd_prot1"/>
</dbReference>
<keyword evidence="2" id="KW-0732">Signal</keyword>
<comment type="caution">
    <text evidence="3">The sequence shown here is derived from an EMBL/GenBank/DDBJ whole genome shotgun (WGS) entry which is preliminary data.</text>
</comment>
<dbReference type="Proteomes" id="UP000247476">
    <property type="component" value="Unassembled WGS sequence"/>
</dbReference>
<sequence>MKKRWKTVSTGTLALLVAASMAACSSGKKEEPGASQPNGQQGDAGAQKKTVTLNWLTYQYGPVDDNAPSKKLLEDKFNVKFNIWYMDVNKREELLGAKIAGGEIPDLMTVYSLADLKKFADQGIITGYTDEELNKYMPNYKKLVDKYTPEMWKYFKIKDKYYGIPYVNIDGQYSLATAWNKTWLDKVGITKVPETLDEFKDAVYKFRNNDPDGNGKKDTYGMSKSAMTDVFGAYGIYNEFWTIRDGKIVWSGVLPEARKALETLAQWKKDDVIDPEWTQGQFGENTGGYWAVSNAFVNGKIGVSTHGSYYHWMPAIAETGSPGGDNYKLFKEATQGKGEIAFGKPPVGPDGKFGNITPGMIGTTSLALGKNANDPEKKARILQIFDALYSDFDLFIKVKYGDKGTMWENGPDGKTIVWKDGYKKNEEQAKFGGGITFTPLPQPEFGQKIQSPKALETAQKLFKFEKAGYENAVKSALPSEPKYYKNLVKLQQETYTAIINGEKPITEFDKFVETWKKEGGDQLTKEANEWYTSVK</sequence>
<evidence type="ECO:0000313" key="3">
    <source>
        <dbReference type="EMBL" id="PYI55795.1"/>
    </source>
</evidence>
<evidence type="ECO:0000313" key="4">
    <source>
        <dbReference type="Proteomes" id="UP000247476"/>
    </source>
</evidence>
<dbReference type="RefSeq" id="WP_110839596.1">
    <property type="nucleotide sequence ID" value="NZ_QJVJ01000003.1"/>
</dbReference>
<feature type="signal peptide" evidence="2">
    <location>
        <begin position="1"/>
        <end position="22"/>
    </location>
</feature>
<dbReference type="EMBL" id="QJVJ01000003">
    <property type="protein sequence ID" value="PYI55795.1"/>
    <property type="molecule type" value="Genomic_DNA"/>
</dbReference>